<evidence type="ECO:0000313" key="14">
    <source>
        <dbReference type="Proteomes" id="UP000549394"/>
    </source>
</evidence>
<comment type="similarity">
    <text evidence="2 11">Belongs to the ENDOU family.</text>
</comment>
<evidence type="ECO:0000256" key="9">
    <source>
        <dbReference type="ARBA" id="ARBA00023211"/>
    </source>
</evidence>
<keyword evidence="5 11" id="KW-0479">Metal-binding</keyword>
<keyword evidence="14" id="KW-1185">Reference proteome</keyword>
<name>A0A7I8W9B6_9ANNE</name>
<dbReference type="OrthoDB" id="430326at2759"/>
<keyword evidence="9 11" id="KW-0464">Manganese</keyword>
<evidence type="ECO:0000256" key="1">
    <source>
        <dbReference type="ARBA" id="ARBA00001936"/>
    </source>
</evidence>
<keyword evidence="8 11" id="KW-0694">RNA-binding</keyword>
<reference evidence="13 14" key="1">
    <citation type="submission" date="2020-08" db="EMBL/GenBank/DDBJ databases">
        <authorList>
            <person name="Hejnol A."/>
        </authorList>
    </citation>
    <scope>NUCLEOTIDE SEQUENCE [LARGE SCALE GENOMIC DNA]</scope>
</reference>
<dbReference type="InterPro" id="IPR039787">
    <property type="entry name" value="ENDOU"/>
</dbReference>
<gene>
    <name evidence="13" type="ORF">DGYR_LOCUS12221</name>
</gene>
<keyword evidence="6 11" id="KW-0255">Endonuclease</keyword>
<comment type="subunit">
    <text evidence="3 11">Monomer.</text>
</comment>
<dbReference type="CDD" id="cd21159">
    <property type="entry name" value="XendoU"/>
    <property type="match status" value="1"/>
</dbReference>
<sequence>MAYEQPELNEELSEFFTKLWTIDDNKCLAGVDYELDLQGFVKSARSISKKDWARRDLFAYVNEQVFDRPTYRTFRDLLDNYETETGTKETLTEDELEENVRFIDAIMETDVMKESHKFLVEKALAPEEEYHFKRLLYSIWFRFYKRMREDRNLDSSGFEHVFVGETREKSVIGFHNWIQFYLQEKRGNIDYKGYFRRGTGKEDNPRLITIQFTWTKGGGKPIGSSFIGTSPEFEIAIYTICRLMRLEKTKVDIDGYMIVLNVHGHGKGIGSAFPIACDDN</sequence>
<proteinExistence type="inferred from homology"/>
<dbReference type="PANTHER" id="PTHR12439:SF11">
    <property type="entry name" value="URIDYLATE-SPECIFIC ENDORIBONUCLEASE"/>
    <property type="match status" value="1"/>
</dbReference>
<evidence type="ECO:0000256" key="6">
    <source>
        <dbReference type="ARBA" id="ARBA00022759"/>
    </source>
</evidence>
<dbReference type="GO" id="GO:0046872">
    <property type="term" value="F:metal ion binding"/>
    <property type="evidence" value="ECO:0007669"/>
    <property type="project" value="UniProtKB-UniRule"/>
</dbReference>
<evidence type="ECO:0000256" key="11">
    <source>
        <dbReference type="RuleBase" id="RU367085"/>
    </source>
</evidence>
<evidence type="ECO:0000256" key="4">
    <source>
        <dbReference type="ARBA" id="ARBA00022722"/>
    </source>
</evidence>
<dbReference type="SUPFAM" id="SSF142877">
    <property type="entry name" value="EndoU-like"/>
    <property type="match status" value="1"/>
</dbReference>
<dbReference type="GO" id="GO:0003723">
    <property type="term" value="F:RNA binding"/>
    <property type="evidence" value="ECO:0007669"/>
    <property type="project" value="UniProtKB-UniRule"/>
</dbReference>
<accession>A0A7I8W9B6</accession>
<comment type="caution">
    <text evidence="13">The sequence shown here is derived from an EMBL/GenBank/DDBJ whole genome shotgun (WGS) entry which is preliminary data.</text>
</comment>
<protein>
    <recommendedName>
        <fullName evidence="11">Uridylate-specific endoribonuclease</fullName>
        <ecNumber evidence="11">4.6.1.-</ecNumber>
    </recommendedName>
</protein>
<feature type="domain" description="EndoU" evidence="12">
    <location>
        <begin position="8"/>
        <end position="278"/>
    </location>
</feature>
<dbReference type="GO" id="GO:0016787">
    <property type="term" value="F:hydrolase activity"/>
    <property type="evidence" value="ECO:0007669"/>
    <property type="project" value="UniProtKB-KW"/>
</dbReference>
<evidence type="ECO:0000256" key="8">
    <source>
        <dbReference type="ARBA" id="ARBA00022884"/>
    </source>
</evidence>
<dbReference type="InterPro" id="IPR037227">
    <property type="entry name" value="EndoU-like"/>
</dbReference>
<comment type="cofactor">
    <cofactor evidence="1 11">
        <name>Mn(2+)</name>
        <dbReference type="ChEBI" id="CHEBI:29035"/>
    </cofactor>
</comment>
<dbReference type="GO" id="GO:0016829">
    <property type="term" value="F:lyase activity"/>
    <property type="evidence" value="ECO:0007669"/>
    <property type="project" value="UniProtKB-KW"/>
</dbReference>
<dbReference type="InterPro" id="IPR018998">
    <property type="entry name" value="EndoU_C"/>
</dbReference>
<dbReference type="PANTHER" id="PTHR12439">
    <property type="entry name" value="PLACENTAL PROTEIN 11-RELATED"/>
    <property type="match status" value="1"/>
</dbReference>
<evidence type="ECO:0000256" key="5">
    <source>
        <dbReference type="ARBA" id="ARBA00022723"/>
    </source>
</evidence>
<dbReference type="GO" id="GO:0004521">
    <property type="term" value="F:RNA endonuclease activity"/>
    <property type="evidence" value="ECO:0007669"/>
    <property type="project" value="UniProtKB-UniRule"/>
</dbReference>
<dbReference type="Pfam" id="PF09412">
    <property type="entry name" value="XendoU"/>
    <property type="match status" value="1"/>
</dbReference>
<evidence type="ECO:0000256" key="7">
    <source>
        <dbReference type="ARBA" id="ARBA00022801"/>
    </source>
</evidence>
<keyword evidence="7 11" id="KW-0378">Hydrolase</keyword>
<dbReference type="PROSITE" id="PS51959">
    <property type="entry name" value="ENDOU"/>
    <property type="match status" value="1"/>
</dbReference>
<keyword evidence="10" id="KW-0456">Lyase</keyword>
<evidence type="ECO:0000256" key="10">
    <source>
        <dbReference type="ARBA" id="ARBA00023239"/>
    </source>
</evidence>
<keyword evidence="4 11" id="KW-0540">Nuclease</keyword>
<dbReference type="Proteomes" id="UP000549394">
    <property type="component" value="Unassembled WGS sequence"/>
</dbReference>
<dbReference type="EMBL" id="CAJFCJ010000022">
    <property type="protein sequence ID" value="CAD5124728.1"/>
    <property type="molecule type" value="Genomic_DNA"/>
</dbReference>
<dbReference type="AlphaFoldDB" id="A0A7I8W9B6"/>
<comment type="catalytic activity">
    <reaction evidence="11">
        <text>ribonucleotidyl-uridine-RNA = a 5'-end dephospho-uridine-RNA + a 3'-end 2',3'-cyclophospho-ribonucleotide-RNA</text>
        <dbReference type="Rhea" id="RHEA:67792"/>
        <dbReference type="Rhea" id="RHEA-COMP:10464"/>
        <dbReference type="Rhea" id="RHEA-COMP:17354"/>
        <dbReference type="Rhea" id="RHEA-COMP:17356"/>
        <dbReference type="ChEBI" id="CHEBI:83064"/>
        <dbReference type="ChEBI" id="CHEBI:173117"/>
        <dbReference type="ChEBI" id="CHEBI:173224"/>
    </reaction>
</comment>
<dbReference type="EC" id="4.6.1.-" evidence="11"/>
<evidence type="ECO:0000256" key="2">
    <source>
        <dbReference type="ARBA" id="ARBA00010168"/>
    </source>
</evidence>
<evidence type="ECO:0000313" key="13">
    <source>
        <dbReference type="EMBL" id="CAD5124728.1"/>
    </source>
</evidence>
<organism evidence="13 14">
    <name type="scientific">Dimorphilus gyrociliatus</name>
    <dbReference type="NCBI Taxonomy" id="2664684"/>
    <lineage>
        <taxon>Eukaryota</taxon>
        <taxon>Metazoa</taxon>
        <taxon>Spiralia</taxon>
        <taxon>Lophotrochozoa</taxon>
        <taxon>Annelida</taxon>
        <taxon>Polychaeta</taxon>
        <taxon>Polychaeta incertae sedis</taxon>
        <taxon>Dinophilidae</taxon>
        <taxon>Dimorphilus</taxon>
    </lineage>
</organism>
<evidence type="ECO:0000259" key="12">
    <source>
        <dbReference type="PROSITE" id="PS51959"/>
    </source>
</evidence>
<evidence type="ECO:0000256" key="3">
    <source>
        <dbReference type="ARBA" id="ARBA00011245"/>
    </source>
</evidence>